<dbReference type="InterPro" id="IPR002523">
    <property type="entry name" value="MgTranspt_CorA/ZnTranspt_ZntB"/>
</dbReference>
<feature type="compositionally biased region" description="Basic and acidic residues" evidence="5">
    <location>
        <begin position="1138"/>
        <end position="1167"/>
    </location>
</feature>
<dbReference type="SUPFAM" id="SSF144083">
    <property type="entry name" value="Magnesium transport protein CorA, transmembrane region"/>
    <property type="match status" value="1"/>
</dbReference>
<sequence length="1256" mass="145830">MSLRPNQPTRPSLNQGHRSNTWVVTPAKPLTHVDQDLAPPACLSAEPHGPEAVRDPLQHYFGCIEISERRNFLDLEITAEDGSKIKNPIWEYEAELERQKLKAQVKTPNESGQREEKEAARIAQEQEVAIRVDKKIGSIAVAIDAQYKRTLILREALRNAPDPGASAPSNASQATTAPPPEVKCGHLVLRVEESSKAWRESKEYEDGILKVQAWKEREEYRGWMGKFGPFRSACKKRVVDRNMPDSAMDPNREKIREVVKKHRNVQKLDSEVGDYDLLRDVNAYLIQYTGTKGDKSVNSVASTLTATRDVPPTTDSFSLPMDSSASARQSMQDDHFKPTDEELTDIRFKGRFPDQRLSMSLLLDDTPEPGSNILWKGLYTEKDPKRIRYFHIPSNNMEWIEQVIAGYYGEKRPDLGSSHREPLVKTQTRMLLRPQFWRGQQNGTRSGVVHARHMRPLCERISSEINEIEDNPKNIVLFMPYLHWETDRMRSSVARMIDFESQKQRVKTESYNLEKRKERKKIREHLVSGARKTTHGNEHPNQQIIDRLSRSEAPAKKDDIRIERSMSQLFKDVAIHIDTDRHGRLKLKNMNRLGQYLLDAARLYEGMSTWRDQNMLEKYLYHEPPLHPRRTLDQSYYWTLKTTKVRDRDQVVYRGTNMDLEFRHKLHKKEPEKKETILSKWMRARPATLSPDSPKSENEYQWTDHWSRTDEHGCDHCKNDIKKVSQLIMVDQLWMWVLDEQTIVTSFPRRYGYNKHDLSGIHKSIRTRLKSARNNQIRSVYDLALIILDECSNTFFDRTKTEDSQPQVMDIFSEAIGNVTNQHTISFQHVWHWTQKASHVYRSKSKFVDSSQLHVPLLDIHPEGKLQREVKDIIDELDIMIHIHRKQREVIRRFCKHVEHILDPEGQWKDGPWDQRHNEHMDLHRPNRLHNDPGRERDRATKKDQLSWFRMQSQELLSEVDDRVDELEGLRKGAESTATSVNDLLSLKQQQASVVQAWESVNQAEEAVRQGRSIMMFTTITIVFLPLSFMTSFFGMNNIEFGSSGTYWTIAEQIKLMLPISFGIVLISIIVTFSNLLRASVWSVYTYVVTWLMVKLGLYRVWLTFSDEWHAQRLMQKTEEEVRKMKDEIRKAKKIRRSERPFCKKDKDNENKEGEGTENEAKNEHRSSRPSFFSIELNNIEDGHPNPGTQRKRTADTVANGNGTGNHADTSSRDHFAPPNGQRPPSASSSQPVEERVSRVDVPSAPAVQMQPEHMV</sequence>
<dbReference type="GO" id="GO:0016020">
    <property type="term" value="C:membrane"/>
    <property type="evidence" value="ECO:0007669"/>
    <property type="project" value="UniProtKB-SubCell"/>
</dbReference>
<dbReference type="GeneID" id="85330789"/>
<dbReference type="InterPro" id="IPR045863">
    <property type="entry name" value="CorA_TM1_TM2"/>
</dbReference>
<comment type="subcellular location">
    <subcellularLocation>
        <location evidence="1">Membrane</location>
        <topology evidence="1">Multi-pass membrane protein</topology>
    </subcellularLocation>
</comment>
<evidence type="ECO:0000256" key="4">
    <source>
        <dbReference type="ARBA" id="ARBA00023136"/>
    </source>
</evidence>
<reference evidence="7" key="1">
    <citation type="submission" date="2023-06" db="EMBL/GenBank/DDBJ databases">
        <title>Genome-scale phylogeny and comparative genomics of the fungal order Sordariales.</title>
        <authorList>
            <consortium name="Lawrence Berkeley National Laboratory"/>
            <person name="Hensen N."/>
            <person name="Bonometti L."/>
            <person name="Westerberg I."/>
            <person name="Brannstrom I.O."/>
            <person name="Guillou S."/>
            <person name="Cros-Aarteil S."/>
            <person name="Calhoun S."/>
            <person name="Haridas S."/>
            <person name="Kuo A."/>
            <person name="Mondo S."/>
            <person name="Pangilinan J."/>
            <person name="Riley R."/>
            <person name="LaButti K."/>
            <person name="Andreopoulos B."/>
            <person name="Lipzen A."/>
            <person name="Chen C."/>
            <person name="Yanf M."/>
            <person name="Daum C."/>
            <person name="Ng V."/>
            <person name="Clum A."/>
            <person name="Steindorff A."/>
            <person name="Ohm R."/>
            <person name="Martin F."/>
            <person name="Silar P."/>
            <person name="Natvig D."/>
            <person name="Lalanne C."/>
            <person name="Gautier V."/>
            <person name="Ament-velasquez S.L."/>
            <person name="Kruys A."/>
            <person name="Hutchinson M.I."/>
            <person name="Powell A.J."/>
            <person name="Barry K."/>
            <person name="Miller A.N."/>
            <person name="Grigoriev I.V."/>
            <person name="Debuchy R."/>
            <person name="Gladieux P."/>
            <person name="Thoren M.H."/>
            <person name="Johannesson H."/>
        </authorList>
    </citation>
    <scope>NUCLEOTIDE SEQUENCE</scope>
    <source>
        <strain evidence="7">SMH2392-1A</strain>
    </source>
</reference>
<gene>
    <name evidence="7" type="ORF">B0T26DRAFT_836713</name>
</gene>
<dbReference type="GO" id="GO:0046873">
    <property type="term" value="F:metal ion transmembrane transporter activity"/>
    <property type="evidence" value="ECO:0007669"/>
    <property type="project" value="InterPro"/>
</dbReference>
<evidence type="ECO:0000256" key="3">
    <source>
        <dbReference type="ARBA" id="ARBA00022989"/>
    </source>
</evidence>
<evidence type="ECO:0000256" key="5">
    <source>
        <dbReference type="SAM" id="MobiDB-lite"/>
    </source>
</evidence>
<dbReference type="PANTHER" id="PTHR47685">
    <property type="entry name" value="MAGNESIUM TRANSPORT PROTEIN CORA"/>
    <property type="match status" value="1"/>
</dbReference>
<protein>
    <submittedName>
        <fullName evidence="7">Uncharacterized protein</fullName>
    </submittedName>
</protein>
<evidence type="ECO:0000313" key="8">
    <source>
        <dbReference type="Proteomes" id="UP001172101"/>
    </source>
</evidence>
<dbReference type="Proteomes" id="UP001172101">
    <property type="component" value="Unassembled WGS sequence"/>
</dbReference>
<feature type="compositionally biased region" description="Polar residues" evidence="5">
    <location>
        <begin position="1223"/>
        <end position="1232"/>
    </location>
</feature>
<feature type="transmembrane region" description="Helical" evidence="6">
    <location>
        <begin position="1056"/>
        <end position="1076"/>
    </location>
</feature>
<feature type="region of interest" description="Disordered" evidence="5">
    <location>
        <begin position="923"/>
        <end position="942"/>
    </location>
</feature>
<feature type="compositionally biased region" description="Polar residues" evidence="5">
    <location>
        <begin position="313"/>
        <end position="330"/>
    </location>
</feature>
<dbReference type="PANTHER" id="PTHR47685:SF1">
    <property type="entry name" value="MAGNESIUM TRANSPORT PROTEIN CORA"/>
    <property type="match status" value="1"/>
</dbReference>
<dbReference type="EMBL" id="JAUIRO010000007">
    <property type="protein sequence ID" value="KAK0705892.1"/>
    <property type="molecule type" value="Genomic_DNA"/>
</dbReference>
<name>A0AA40DM52_9PEZI</name>
<feature type="transmembrane region" description="Helical" evidence="6">
    <location>
        <begin position="1082"/>
        <end position="1103"/>
    </location>
</feature>
<evidence type="ECO:0000256" key="2">
    <source>
        <dbReference type="ARBA" id="ARBA00022692"/>
    </source>
</evidence>
<dbReference type="Pfam" id="PF01544">
    <property type="entry name" value="CorA"/>
    <property type="match status" value="1"/>
</dbReference>
<dbReference type="InterPro" id="IPR050829">
    <property type="entry name" value="CorA_MIT"/>
</dbReference>
<dbReference type="RefSeq" id="XP_060290986.1">
    <property type="nucleotide sequence ID" value="XM_060447519.1"/>
</dbReference>
<keyword evidence="2 6" id="KW-0812">Transmembrane</keyword>
<evidence type="ECO:0000256" key="6">
    <source>
        <dbReference type="SAM" id="Phobius"/>
    </source>
</evidence>
<feature type="region of interest" description="Disordered" evidence="5">
    <location>
        <begin position="1"/>
        <end position="21"/>
    </location>
</feature>
<dbReference type="Gene3D" id="1.20.58.340">
    <property type="entry name" value="Magnesium transport protein CorA, transmembrane region"/>
    <property type="match status" value="1"/>
</dbReference>
<feature type="compositionally biased region" description="Polar residues" evidence="5">
    <location>
        <begin position="167"/>
        <end position="176"/>
    </location>
</feature>
<comment type="caution">
    <text evidence="7">The sequence shown here is derived from an EMBL/GenBank/DDBJ whole genome shotgun (WGS) entry which is preliminary data.</text>
</comment>
<evidence type="ECO:0000313" key="7">
    <source>
        <dbReference type="EMBL" id="KAK0705892.1"/>
    </source>
</evidence>
<feature type="region of interest" description="Disordered" evidence="5">
    <location>
        <begin position="311"/>
        <end position="337"/>
    </location>
</feature>
<organism evidence="7 8">
    <name type="scientific">Lasiosphaeria miniovina</name>
    <dbReference type="NCBI Taxonomy" id="1954250"/>
    <lineage>
        <taxon>Eukaryota</taxon>
        <taxon>Fungi</taxon>
        <taxon>Dikarya</taxon>
        <taxon>Ascomycota</taxon>
        <taxon>Pezizomycotina</taxon>
        <taxon>Sordariomycetes</taxon>
        <taxon>Sordariomycetidae</taxon>
        <taxon>Sordariales</taxon>
        <taxon>Lasiosphaeriaceae</taxon>
        <taxon>Lasiosphaeria</taxon>
    </lineage>
</organism>
<proteinExistence type="predicted"/>
<feature type="region of interest" description="Disordered" evidence="5">
    <location>
        <begin position="1136"/>
        <end position="1256"/>
    </location>
</feature>
<accession>A0AA40DM52</accession>
<feature type="transmembrane region" description="Helical" evidence="6">
    <location>
        <begin position="1014"/>
        <end position="1035"/>
    </location>
</feature>
<feature type="compositionally biased region" description="Polar residues" evidence="5">
    <location>
        <begin position="1197"/>
        <end position="1209"/>
    </location>
</feature>
<evidence type="ECO:0000256" key="1">
    <source>
        <dbReference type="ARBA" id="ARBA00004141"/>
    </source>
</evidence>
<keyword evidence="4 6" id="KW-0472">Membrane</keyword>
<dbReference type="AlphaFoldDB" id="A0AA40DM52"/>
<feature type="region of interest" description="Disordered" evidence="5">
    <location>
        <begin position="161"/>
        <end position="181"/>
    </location>
</feature>
<keyword evidence="3 6" id="KW-1133">Transmembrane helix</keyword>
<keyword evidence="8" id="KW-1185">Reference proteome</keyword>